<sequence length="312" mass="34159">MRTIRSAAHSGRMVDPLFDDLPALLCFARVVERRSFTAAAAELGVSKSMVSTRVARLEERLGERLLVRTTRKLTVTDAGMNLYARCARVLEEAAAAVRGASDADRGRIRLNAPVSFAQMYLAEPLARFLRASPGAHVELMLNDRLVDLVEERVDLAIRITKLKDSSLVARQLATTALHVVGAPGYLERRGRPEQPGDLLRHDCLRYLHLRVEDEWRFYGAGGRVSVPVSGPLTASNGTALREAAVSGIGLAVLPRFMVDEDLAAGRLVTLLDAFAPRPMGIYAVHAAGRRPPARVRRLVEHLAAAFRGISWA</sequence>
<dbReference type="GO" id="GO:0003677">
    <property type="term" value="F:DNA binding"/>
    <property type="evidence" value="ECO:0007669"/>
    <property type="project" value="UniProtKB-KW"/>
</dbReference>
<dbReference type="PROSITE" id="PS50931">
    <property type="entry name" value="HTH_LYSR"/>
    <property type="match status" value="1"/>
</dbReference>
<evidence type="ECO:0000259" key="5">
    <source>
        <dbReference type="PROSITE" id="PS50931"/>
    </source>
</evidence>
<dbReference type="InterPro" id="IPR000847">
    <property type="entry name" value="LysR_HTH_N"/>
</dbReference>
<dbReference type="Gene3D" id="1.10.10.10">
    <property type="entry name" value="Winged helix-like DNA-binding domain superfamily/Winged helix DNA-binding domain"/>
    <property type="match status" value="1"/>
</dbReference>
<keyword evidence="3" id="KW-0238">DNA-binding</keyword>
<organism evidence="6 7">
    <name type="scientific">Sorangium cellulosum (strain So ce56)</name>
    <name type="common">Polyangium cellulosum (strain So ce56)</name>
    <dbReference type="NCBI Taxonomy" id="448385"/>
    <lineage>
        <taxon>Bacteria</taxon>
        <taxon>Pseudomonadati</taxon>
        <taxon>Myxococcota</taxon>
        <taxon>Polyangia</taxon>
        <taxon>Polyangiales</taxon>
        <taxon>Polyangiaceae</taxon>
        <taxon>Sorangium</taxon>
    </lineage>
</organism>
<dbReference type="Pfam" id="PF03466">
    <property type="entry name" value="LysR_substrate"/>
    <property type="match status" value="1"/>
</dbReference>
<dbReference type="InterPro" id="IPR058163">
    <property type="entry name" value="LysR-type_TF_proteobact-type"/>
</dbReference>
<dbReference type="AlphaFoldDB" id="A9EP14"/>
<evidence type="ECO:0000313" key="6">
    <source>
        <dbReference type="EMBL" id="CAN90926.1"/>
    </source>
</evidence>
<dbReference type="GO" id="GO:0003700">
    <property type="term" value="F:DNA-binding transcription factor activity"/>
    <property type="evidence" value="ECO:0007669"/>
    <property type="project" value="InterPro"/>
</dbReference>
<dbReference type="CDD" id="cd08422">
    <property type="entry name" value="PBP2_CrgA_like"/>
    <property type="match status" value="1"/>
</dbReference>
<comment type="similarity">
    <text evidence="1">Belongs to the LysR transcriptional regulatory family.</text>
</comment>
<dbReference type="KEGG" id="scl:sce0769"/>
<dbReference type="Gene3D" id="3.40.190.290">
    <property type="match status" value="1"/>
</dbReference>
<dbReference type="HOGENOM" id="CLU_039613_16_2_7"/>
<name>A9EP14_SORC5</name>
<dbReference type="STRING" id="448385.sce0769"/>
<evidence type="ECO:0000256" key="2">
    <source>
        <dbReference type="ARBA" id="ARBA00023015"/>
    </source>
</evidence>
<proteinExistence type="inferred from homology"/>
<dbReference type="PRINTS" id="PR00039">
    <property type="entry name" value="HTHLYSR"/>
</dbReference>
<dbReference type="FunFam" id="3.40.190.290:FF:000001">
    <property type="entry name" value="Transcriptional regulator, LysR family"/>
    <property type="match status" value="1"/>
</dbReference>
<dbReference type="FunFam" id="1.10.10.10:FF:000001">
    <property type="entry name" value="LysR family transcriptional regulator"/>
    <property type="match status" value="1"/>
</dbReference>
<dbReference type="InterPro" id="IPR036388">
    <property type="entry name" value="WH-like_DNA-bd_sf"/>
</dbReference>
<reference evidence="6 7" key="1">
    <citation type="journal article" date="2007" name="Nat. Biotechnol.">
        <title>Complete genome sequence of the myxobacterium Sorangium cellulosum.</title>
        <authorList>
            <person name="Schneiker S."/>
            <person name="Perlova O."/>
            <person name="Kaiser O."/>
            <person name="Gerth K."/>
            <person name="Alici A."/>
            <person name="Altmeyer M.O."/>
            <person name="Bartels D."/>
            <person name="Bekel T."/>
            <person name="Beyer S."/>
            <person name="Bode E."/>
            <person name="Bode H.B."/>
            <person name="Bolten C.J."/>
            <person name="Choudhuri J.V."/>
            <person name="Doss S."/>
            <person name="Elnakady Y.A."/>
            <person name="Frank B."/>
            <person name="Gaigalat L."/>
            <person name="Goesmann A."/>
            <person name="Groeger C."/>
            <person name="Gross F."/>
            <person name="Jelsbak L."/>
            <person name="Jelsbak L."/>
            <person name="Kalinowski J."/>
            <person name="Kegler C."/>
            <person name="Knauber T."/>
            <person name="Konietzny S."/>
            <person name="Kopp M."/>
            <person name="Krause L."/>
            <person name="Krug D."/>
            <person name="Linke B."/>
            <person name="Mahmud T."/>
            <person name="Martinez-Arias R."/>
            <person name="McHardy A.C."/>
            <person name="Merai M."/>
            <person name="Meyer F."/>
            <person name="Mormann S."/>
            <person name="Munoz-Dorado J."/>
            <person name="Perez J."/>
            <person name="Pradella S."/>
            <person name="Rachid S."/>
            <person name="Raddatz G."/>
            <person name="Rosenau F."/>
            <person name="Rueckert C."/>
            <person name="Sasse F."/>
            <person name="Scharfe M."/>
            <person name="Schuster S.C."/>
            <person name="Suen G."/>
            <person name="Treuner-Lange A."/>
            <person name="Velicer G.J."/>
            <person name="Vorholter F.-J."/>
            <person name="Weissman K.J."/>
            <person name="Welch R.D."/>
            <person name="Wenzel S.C."/>
            <person name="Whitworth D.E."/>
            <person name="Wilhelm S."/>
            <person name="Wittmann C."/>
            <person name="Bloecker H."/>
            <person name="Puehler A."/>
            <person name="Mueller R."/>
        </authorList>
    </citation>
    <scope>NUCLEOTIDE SEQUENCE [LARGE SCALE GENOMIC DNA]</scope>
    <source>
        <strain evidence="7">So ce56</strain>
    </source>
</reference>
<evidence type="ECO:0000313" key="7">
    <source>
        <dbReference type="Proteomes" id="UP000002139"/>
    </source>
</evidence>
<accession>A9EP14</accession>
<dbReference type="PANTHER" id="PTHR30537">
    <property type="entry name" value="HTH-TYPE TRANSCRIPTIONAL REGULATOR"/>
    <property type="match status" value="1"/>
</dbReference>
<dbReference type="InterPro" id="IPR005119">
    <property type="entry name" value="LysR_subst-bd"/>
</dbReference>
<keyword evidence="2" id="KW-0805">Transcription regulation</keyword>
<dbReference type="eggNOG" id="COG0583">
    <property type="taxonomic scope" value="Bacteria"/>
</dbReference>
<dbReference type="EMBL" id="AM746676">
    <property type="protein sequence ID" value="CAN90926.1"/>
    <property type="molecule type" value="Genomic_DNA"/>
</dbReference>
<dbReference type="Proteomes" id="UP000002139">
    <property type="component" value="Chromosome"/>
</dbReference>
<evidence type="ECO:0000256" key="3">
    <source>
        <dbReference type="ARBA" id="ARBA00023125"/>
    </source>
</evidence>
<feature type="domain" description="HTH lysR-type" evidence="5">
    <location>
        <begin position="19"/>
        <end position="76"/>
    </location>
</feature>
<evidence type="ECO:0000256" key="4">
    <source>
        <dbReference type="ARBA" id="ARBA00023163"/>
    </source>
</evidence>
<dbReference type="Pfam" id="PF00126">
    <property type="entry name" value="HTH_1"/>
    <property type="match status" value="1"/>
</dbReference>
<dbReference type="InterPro" id="IPR036390">
    <property type="entry name" value="WH_DNA-bd_sf"/>
</dbReference>
<dbReference type="SUPFAM" id="SSF53850">
    <property type="entry name" value="Periplasmic binding protein-like II"/>
    <property type="match status" value="1"/>
</dbReference>
<dbReference type="PANTHER" id="PTHR30537:SF5">
    <property type="entry name" value="HTH-TYPE TRANSCRIPTIONAL ACTIVATOR TTDR-RELATED"/>
    <property type="match status" value="1"/>
</dbReference>
<protein>
    <submittedName>
        <fullName evidence="6">Transcriptional regulator, LysR family</fullName>
    </submittedName>
</protein>
<dbReference type="SUPFAM" id="SSF46785">
    <property type="entry name" value="Winged helix' DNA-binding domain"/>
    <property type="match status" value="1"/>
</dbReference>
<evidence type="ECO:0000256" key="1">
    <source>
        <dbReference type="ARBA" id="ARBA00009437"/>
    </source>
</evidence>
<keyword evidence="7" id="KW-1185">Reference proteome</keyword>
<gene>
    <name evidence="6" type="ordered locus">sce0769</name>
</gene>
<keyword evidence="4" id="KW-0804">Transcription</keyword>